<dbReference type="Proteomes" id="UP001595710">
    <property type="component" value="Unassembled WGS sequence"/>
</dbReference>
<dbReference type="GO" id="GO:0016746">
    <property type="term" value="F:acyltransferase activity"/>
    <property type="evidence" value="ECO:0007669"/>
    <property type="project" value="UniProtKB-KW"/>
</dbReference>
<evidence type="ECO:0000259" key="1">
    <source>
        <dbReference type="PROSITE" id="PS51186"/>
    </source>
</evidence>
<dbReference type="Pfam" id="PF13673">
    <property type="entry name" value="Acetyltransf_10"/>
    <property type="match status" value="1"/>
</dbReference>
<evidence type="ECO:0000313" key="3">
    <source>
        <dbReference type="Proteomes" id="UP001595710"/>
    </source>
</evidence>
<dbReference type="RefSeq" id="WP_290281835.1">
    <property type="nucleotide sequence ID" value="NZ_JAUFQI010000001.1"/>
</dbReference>
<dbReference type="CDD" id="cd04301">
    <property type="entry name" value="NAT_SF"/>
    <property type="match status" value="1"/>
</dbReference>
<dbReference type="EC" id="2.3.1.-" evidence="2"/>
<dbReference type="EMBL" id="JBHRYN010000005">
    <property type="protein sequence ID" value="MFC3700519.1"/>
    <property type="molecule type" value="Genomic_DNA"/>
</dbReference>
<reference evidence="3" key="1">
    <citation type="journal article" date="2019" name="Int. J. Syst. Evol. Microbiol.">
        <title>The Global Catalogue of Microorganisms (GCM) 10K type strain sequencing project: providing services to taxonomists for standard genome sequencing and annotation.</title>
        <authorList>
            <consortium name="The Broad Institute Genomics Platform"/>
            <consortium name="The Broad Institute Genome Sequencing Center for Infectious Disease"/>
            <person name="Wu L."/>
            <person name="Ma J."/>
        </authorList>
    </citation>
    <scope>NUCLEOTIDE SEQUENCE [LARGE SCALE GENOMIC DNA]</scope>
    <source>
        <strain evidence="3">CECT 8288</strain>
    </source>
</reference>
<dbReference type="InterPro" id="IPR016181">
    <property type="entry name" value="Acyl_CoA_acyltransferase"/>
</dbReference>
<dbReference type="Gene3D" id="3.40.630.30">
    <property type="match status" value="1"/>
</dbReference>
<dbReference type="PROSITE" id="PS51186">
    <property type="entry name" value="GNAT"/>
    <property type="match status" value="1"/>
</dbReference>
<dbReference type="SUPFAM" id="SSF55729">
    <property type="entry name" value="Acyl-CoA N-acyltransferases (Nat)"/>
    <property type="match status" value="1"/>
</dbReference>
<accession>A0ABV7WQB8</accession>
<feature type="domain" description="N-acetyltransferase" evidence="1">
    <location>
        <begin position="124"/>
        <end position="274"/>
    </location>
</feature>
<name>A0ABV7WQB8_9GAMM</name>
<organism evidence="2 3">
    <name type="scientific">Reinekea marina</name>
    <dbReference type="NCBI Taxonomy" id="1310421"/>
    <lineage>
        <taxon>Bacteria</taxon>
        <taxon>Pseudomonadati</taxon>
        <taxon>Pseudomonadota</taxon>
        <taxon>Gammaproteobacteria</taxon>
        <taxon>Oceanospirillales</taxon>
        <taxon>Saccharospirillaceae</taxon>
        <taxon>Reinekea</taxon>
    </lineage>
</organism>
<proteinExistence type="predicted"/>
<keyword evidence="2" id="KW-0012">Acyltransferase</keyword>
<keyword evidence="3" id="KW-1185">Reference proteome</keyword>
<dbReference type="InterPro" id="IPR000182">
    <property type="entry name" value="GNAT_dom"/>
</dbReference>
<protein>
    <submittedName>
        <fullName evidence="2">GNAT family N-acetyltransferase</fullName>
        <ecNumber evidence="2">2.3.1.-</ecNumber>
    </submittedName>
</protein>
<gene>
    <name evidence="2" type="ORF">ACFOND_02620</name>
</gene>
<comment type="caution">
    <text evidence="2">The sequence shown here is derived from an EMBL/GenBank/DDBJ whole genome shotgun (WGS) entry which is preliminary data.</text>
</comment>
<evidence type="ECO:0000313" key="2">
    <source>
        <dbReference type="EMBL" id="MFC3700519.1"/>
    </source>
</evidence>
<keyword evidence="2" id="KW-0808">Transferase</keyword>
<sequence length="274" mass="31373">MTPISNLGFQSEFVISQLEADILVKPEYTVLKTASNPSYYFGNLLALSVPISTHSKEEWLKIFTHEFKDMPKVEHLTFSWVRNNENELAIIESFTSAGFEFEEMHILALNKSAFKEPIKLNQTPVYRALTSQEDWEQWIQLSIADQQGDYSEEGLKTYLTRKAKNYNQLEKAQLGNYLGAFVNNQLIGYAGLYHKDALGRFQNVHVIPEYQNQKIASTLLTLLIQNAPSSLQSLVIVADEHYHATALYQSLGFSIVERECSLCWWPESHRKTAV</sequence>